<comment type="caution">
    <text evidence="3">The sequence shown here is derived from an EMBL/GenBank/DDBJ whole genome shotgun (WGS) entry which is preliminary data.</text>
</comment>
<protein>
    <submittedName>
        <fullName evidence="3">Nucleoside deaminase</fullName>
    </submittedName>
</protein>
<evidence type="ECO:0000313" key="4">
    <source>
        <dbReference type="Proteomes" id="UP000434582"/>
    </source>
</evidence>
<dbReference type="InterPro" id="IPR002125">
    <property type="entry name" value="CMP_dCMP_dom"/>
</dbReference>
<name>A0A7X2D692_9PROT</name>
<organism evidence="3 4">
    <name type="scientific">Roseospira navarrensis</name>
    <dbReference type="NCBI Taxonomy" id="140058"/>
    <lineage>
        <taxon>Bacteria</taxon>
        <taxon>Pseudomonadati</taxon>
        <taxon>Pseudomonadota</taxon>
        <taxon>Alphaproteobacteria</taxon>
        <taxon>Rhodospirillales</taxon>
        <taxon>Rhodospirillaceae</taxon>
        <taxon>Roseospira</taxon>
    </lineage>
</organism>
<dbReference type="SUPFAM" id="SSF53927">
    <property type="entry name" value="Cytidine deaminase-like"/>
    <property type="match status" value="1"/>
</dbReference>
<dbReference type="CDD" id="cd01285">
    <property type="entry name" value="nucleoside_deaminase"/>
    <property type="match status" value="1"/>
</dbReference>
<keyword evidence="4" id="KW-1185">Reference proteome</keyword>
<dbReference type="AlphaFoldDB" id="A0A7X2D692"/>
<dbReference type="InterPro" id="IPR016193">
    <property type="entry name" value="Cytidine_deaminase-like"/>
</dbReference>
<dbReference type="Proteomes" id="UP000434582">
    <property type="component" value="Unassembled WGS sequence"/>
</dbReference>
<feature type="domain" description="CMP/dCMP-type deaminase" evidence="2">
    <location>
        <begin position="71"/>
        <end position="204"/>
    </location>
</feature>
<dbReference type="OrthoDB" id="9802676at2"/>
<proteinExistence type="predicted"/>
<reference evidence="3 4" key="1">
    <citation type="submission" date="2019-10" db="EMBL/GenBank/DDBJ databases">
        <title>Draft whole-genome sequence of the purple nonsulfur photosynthetic bacterium Roseospira navarrensis DSM 15114.</title>
        <authorList>
            <person name="Kyndt J.A."/>
            <person name="Meyer T.E."/>
        </authorList>
    </citation>
    <scope>NUCLEOTIDE SEQUENCE [LARGE SCALE GENOMIC DNA]</scope>
    <source>
        <strain evidence="3 4">DSM 15114</strain>
    </source>
</reference>
<evidence type="ECO:0000256" key="1">
    <source>
        <dbReference type="SAM" id="MobiDB-lite"/>
    </source>
</evidence>
<dbReference type="EMBL" id="WIVE01000107">
    <property type="protein sequence ID" value="MQX38482.1"/>
    <property type="molecule type" value="Genomic_DNA"/>
</dbReference>
<evidence type="ECO:0000313" key="3">
    <source>
        <dbReference type="EMBL" id="MQX38482.1"/>
    </source>
</evidence>
<dbReference type="GO" id="GO:0006152">
    <property type="term" value="P:purine nucleoside catabolic process"/>
    <property type="evidence" value="ECO:0007669"/>
    <property type="project" value="TreeGrafter"/>
</dbReference>
<feature type="region of interest" description="Disordered" evidence="1">
    <location>
        <begin position="20"/>
        <end position="68"/>
    </location>
</feature>
<dbReference type="Pfam" id="PF00383">
    <property type="entry name" value="dCMP_cyt_deam_1"/>
    <property type="match status" value="1"/>
</dbReference>
<dbReference type="PANTHER" id="PTHR11079:SF161">
    <property type="entry name" value="CMP_DCMP-TYPE DEAMINASE DOMAIN-CONTAINING PROTEIN"/>
    <property type="match status" value="1"/>
</dbReference>
<dbReference type="PROSITE" id="PS51747">
    <property type="entry name" value="CYT_DCMP_DEAMINASES_2"/>
    <property type="match status" value="1"/>
</dbReference>
<evidence type="ECO:0000259" key="2">
    <source>
        <dbReference type="PROSITE" id="PS51747"/>
    </source>
</evidence>
<dbReference type="Gene3D" id="3.40.140.10">
    <property type="entry name" value="Cytidine Deaminase, domain 2"/>
    <property type="match status" value="1"/>
</dbReference>
<accession>A0A7X2D692</accession>
<gene>
    <name evidence="3" type="ORF">GHC57_18345</name>
</gene>
<dbReference type="PANTHER" id="PTHR11079">
    <property type="entry name" value="CYTOSINE DEAMINASE FAMILY MEMBER"/>
    <property type="match status" value="1"/>
</dbReference>
<dbReference type="GO" id="GO:0047974">
    <property type="term" value="F:guanosine deaminase activity"/>
    <property type="evidence" value="ECO:0007669"/>
    <property type="project" value="TreeGrafter"/>
</dbReference>
<sequence>MVTRLHGRGAAGCGLESATIPVTVPGLSSPPEGIAVTDPHAKPPASDKPYPGPPPLRPEGARAGPYAGIESEDDPWIRLACAEAVASVRAGGGPFGAVVVQVDDASGTVIRHWVERNRVTESFDPTAHAEVCAVRAVARDLGVFHLDRIEAGTARLPQPGPTSHCVLYASTEPCPMCYGAIAWARIPVLVFAATRFDAAADGVDFQDADLHAAVARPYRERAGMVIRRADTPGSLEAFRLWAEGDAVRY</sequence>